<evidence type="ECO:0000313" key="2">
    <source>
        <dbReference type="Proteomes" id="UP001418222"/>
    </source>
</evidence>
<dbReference type="EMBL" id="JBBWWQ010000021">
    <property type="protein sequence ID" value="KAK8914297.1"/>
    <property type="molecule type" value="Genomic_DNA"/>
</dbReference>
<evidence type="ECO:0000313" key="1">
    <source>
        <dbReference type="EMBL" id="KAK8914297.1"/>
    </source>
</evidence>
<organism evidence="1 2">
    <name type="scientific">Platanthera zijinensis</name>
    <dbReference type="NCBI Taxonomy" id="2320716"/>
    <lineage>
        <taxon>Eukaryota</taxon>
        <taxon>Viridiplantae</taxon>
        <taxon>Streptophyta</taxon>
        <taxon>Embryophyta</taxon>
        <taxon>Tracheophyta</taxon>
        <taxon>Spermatophyta</taxon>
        <taxon>Magnoliopsida</taxon>
        <taxon>Liliopsida</taxon>
        <taxon>Asparagales</taxon>
        <taxon>Orchidaceae</taxon>
        <taxon>Orchidoideae</taxon>
        <taxon>Orchideae</taxon>
        <taxon>Orchidinae</taxon>
        <taxon>Platanthera</taxon>
    </lineage>
</organism>
<sequence length="131" mass="13815">MGSSFSSPHTAADDGYPPPSMVVTVDGYLLEYSLGVTAADVLAATAPGCVLCNSDKLLFDGYPPAVGPHEELDPGQIYFLLPATVLRRQLSGANVAALAVRASAAMTRTAAAPAEKRGRKWWRRMRVAPAV</sequence>
<gene>
    <name evidence="1" type="ORF">KSP39_PZI024163</name>
</gene>
<proteinExistence type="predicted"/>
<name>A0AAP0FTR6_9ASPA</name>
<protein>
    <submittedName>
        <fullName evidence="1">Uncharacterized protein</fullName>
    </submittedName>
</protein>
<dbReference type="AlphaFoldDB" id="A0AAP0FTR6"/>
<dbReference type="Pfam" id="PF14009">
    <property type="entry name" value="PADRE"/>
    <property type="match status" value="1"/>
</dbReference>
<keyword evidence="2" id="KW-1185">Reference proteome</keyword>
<reference evidence="1 2" key="1">
    <citation type="journal article" date="2022" name="Nat. Plants">
        <title>Genomes of leafy and leafless Platanthera orchids illuminate the evolution of mycoheterotrophy.</title>
        <authorList>
            <person name="Li M.H."/>
            <person name="Liu K.W."/>
            <person name="Li Z."/>
            <person name="Lu H.C."/>
            <person name="Ye Q.L."/>
            <person name="Zhang D."/>
            <person name="Wang J.Y."/>
            <person name="Li Y.F."/>
            <person name="Zhong Z.M."/>
            <person name="Liu X."/>
            <person name="Yu X."/>
            <person name="Liu D.K."/>
            <person name="Tu X.D."/>
            <person name="Liu B."/>
            <person name="Hao Y."/>
            <person name="Liao X.Y."/>
            <person name="Jiang Y.T."/>
            <person name="Sun W.H."/>
            <person name="Chen J."/>
            <person name="Chen Y.Q."/>
            <person name="Ai Y."/>
            <person name="Zhai J.W."/>
            <person name="Wu S.S."/>
            <person name="Zhou Z."/>
            <person name="Hsiao Y.Y."/>
            <person name="Wu W.L."/>
            <person name="Chen Y.Y."/>
            <person name="Lin Y.F."/>
            <person name="Hsu J.L."/>
            <person name="Li C.Y."/>
            <person name="Wang Z.W."/>
            <person name="Zhao X."/>
            <person name="Zhong W.Y."/>
            <person name="Ma X.K."/>
            <person name="Ma L."/>
            <person name="Huang J."/>
            <person name="Chen G.Z."/>
            <person name="Huang M.Z."/>
            <person name="Huang L."/>
            <person name="Peng D.H."/>
            <person name="Luo Y.B."/>
            <person name="Zou S.Q."/>
            <person name="Chen S.P."/>
            <person name="Lan S."/>
            <person name="Tsai W.C."/>
            <person name="Van de Peer Y."/>
            <person name="Liu Z.J."/>
        </authorList>
    </citation>
    <scope>NUCLEOTIDE SEQUENCE [LARGE SCALE GENOMIC DNA]</scope>
    <source>
        <strain evidence="1">Lor287</strain>
    </source>
</reference>
<dbReference type="PANTHER" id="PTHR33052">
    <property type="entry name" value="DUF4228 DOMAIN PROTEIN-RELATED"/>
    <property type="match status" value="1"/>
</dbReference>
<dbReference type="InterPro" id="IPR025322">
    <property type="entry name" value="PADRE_dom"/>
</dbReference>
<accession>A0AAP0FTR6</accession>
<dbReference type="Proteomes" id="UP001418222">
    <property type="component" value="Unassembled WGS sequence"/>
</dbReference>
<comment type="caution">
    <text evidence="1">The sequence shown here is derived from an EMBL/GenBank/DDBJ whole genome shotgun (WGS) entry which is preliminary data.</text>
</comment>